<organism evidence="2 3">
    <name type="scientific">Araneus ventricosus</name>
    <name type="common">Orbweaver spider</name>
    <name type="synonym">Epeira ventricosa</name>
    <dbReference type="NCBI Taxonomy" id="182803"/>
    <lineage>
        <taxon>Eukaryota</taxon>
        <taxon>Metazoa</taxon>
        <taxon>Ecdysozoa</taxon>
        <taxon>Arthropoda</taxon>
        <taxon>Chelicerata</taxon>
        <taxon>Arachnida</taxon>
        <taxon>Araneae</taxon>
        <taxon>Araneomorphae</taxon>
        <taxon>Entelegynae</taxon>
        <taxon>Araneoidea</taxon>
        <taxon>Araneidae</taxon>
        <taxon>Araneus</taxon>
    </lineage>
</organism>
<feature type="region of interest" description="Disordered" evidence="1">
    <location>
        <begin position="1"/>
        <end position="70"/>
    </location>
</feature>
<feature type="compositionally biased region" description="Acidic residues" evidence="1">
    <location>
        <begin position="45"/>
        <end position="55"/>
    </location>
</feature>
<feature type="compositionally biased region" description="Acidic residues" evidence="1">
    <location>
        <begin position="12"/>
        <end position="21"/>
    </location>
</feature>
<evidence type="ECO:0000313" key="3">
    <source>
        <dbReference type="Proteomes" id="UP000499080"/>
    </source>
</evidence>
<proteinExistence type="predicted"/>
<gene>
    <name evidence="2" type="ORF">AVEN_245099_1</name>
</gene>
<comment type="caution">
    <text evidence="2">The sequence shown here is derived from an EMBL/GenBank/DDBJ whole genome shotgun (WGS) entry which is preliminary data.</text>
</comment>
<dbReference type="AlphaFoldDB" id="A0A4Y2C5U5"/>
<accession>A0A4Y2C5U5</accession>
<evidence type="ECO:0000256" key="1">
    <source>
        <dbReference type="SAM" id="MobiDB-lite"/>
    </source>
</evidence>
<feature type="compositionally biased region" description="Polar residues" evidence="1">
    <location>
        <begin position="22"/>
        <end position="39"/>
    </location>
</feature>
<evidence type="ECO:0000313" key="2">
    <source>
        <dbReference type="EMBL" id="GBL99443.1"/>
    </source>
</evidence>
<dbReference type="OrthoDB" id="6466835at2759"/>
<dbReference type="EMBL" id="BGPR01085452">
    <property type="protein sequence ID" value="GBL99443.1"/>
    <property type="molecule type" value="Genomic_DNA"/>
</dbReference>
<sequence length="70" mass="7898">MERLRKLFAGVETDEDSDFDNENNGPEDNLEENFSNHGSLSEHDTESEEDGDSGNEEVNNSEWFSTKDGV</sequence>
<name>A0A4Y2C5U5_ARAVE</name>
<reference evidence="2 3" key="1">
    <citation type="journal article" date="2019" name="Sci. Rep.">
        <title>Orb-weaving spider Araneus ventricosus genome elucidates the spidroin gene catalogue.</title>
        <authorList>
            <person name="Kono N."/>
            <person name="Nakamura H."/>
            <person name="Ohtoshi R."/>
            <person name="Moran D.A.P."/>
            <person name="Shinohara A."/>
            <person name="Yoshida Y."/>
            <person name="Fujiwara M."/>
            <person name="Mori M."/>
            <person name="Tomita M."/>
            <person name="Arakawa K."/>
        </authorList>
    </citation>
    <scope>NUCLEOTIDE SEQUENCE [LARGE SCALE GENOMIC DNA]</scope>
</reference>
<protein>
    <submittedName>
        <fullName evidence="2">Uncharacterized protein</fullName>
    </submittedName>
</protein>
<dbReference type="Proteomes" id="UP000499080">
    <property type="component" value="Unassembled WGS sequence"/>
</dbReference>
<keyword evidence="3" id="KW-1185">Reference proteome</keyword>